<evidence type="ECO:0000256" key="3">
    <source>
        <dbReference type="ARBA" id="ARBA00022833"/>
    </source>
</evidence>
<keyword evidence="2 4" id="KW-0863">Zinc-finger</keyword>
<dbReference type="InterPro" id="IPR012912">
    <property type="entry name" value="Plasmid_pRiA4b_Orf3-like"/>
</dbReference>
<dbReference type="PANTHER" id="PTHR41878:SF1">
    <property type="entry name" value="TNPR PROTEIN"/>
    <property type="match status" value="1"/>
</dbReference>
<evidence type="ECO:0000259" key="6">
    <source>
        <dbReference type="PROSITE" id="PS50865"/>
    </source>
</evidence>
<dbReference type="InterPro" id="IPR002893">
    <property type="entry name" value="Znf_MYND"/>
</dbReference>
<organism evidence="7">
    <name type="scientific">Chromera velia CCMP2878</name>
    <dbReference type="NCBI Taxonomy" id="1169474"/>
    <lineage>
        <taxon>Eukaryota</taxon>
        <taxon>Sar</taxon>
        <taxon>Alveolata</taxon>
        <taxon>Colpodellida</taxon>
        <taxon>Chromeraceae</taxon>
        <taxon>Chromera</taxon>
    </lineage>
</organism>
<feature type="domain" description="MYND-type" evidence="6">
    <location>
        <begin position="379"/>
        <end position="424"/>
    </location>
</feature>
<dbReference type="InterPro" id="IPR024047">
    <property type="entry name" value="MM3350-like_sf"/>
</dbReference>
<dbReference type="PANTHER" id="PTHR41878">
    <property type="entry name" value="LEXA REPRESSOR-RELATED"/>
    <property type="match status" value="1"/>
</dbReference>
<evidence type="ECO:0000256" key="1">
    <source>
        <dbReference type="ARBA" id="ARBA00022723"/>
    </source>
</evidence>
<dbReference type="PhylomeDB" id="A0A0G4HDF7"/>
<evidence type="ECO:0000313" key="7">
    <source>
        <dbReference type="EMBL" id="CEM41812.1"/>
    </source>
</evidence>
<protein>
    <recommendedName>
        <fullName evidence="6">MYND-type domain-containing protein</fullName>
    </recommendedName>
</protein>
<dbReference type="Pfam" id="PF01753">
    <property type="entry name" value="zf-MYND"/>
    <property type="match status" value="1"/>
</dbReference>
<dbReference type="Gene3D" id="3.10.290.30">
    <property type="entry name" value="MM3350-like"/>
    <property type="match status" value="1"/>
</dbReference>
<feature type="region of interest" description="Disordered" evidence="5">
    <location>
        <begin position="413"/>
        <end position="439"/>
    </location>
</feature>
<evidence type="ECO:0000256" key="5">
    <source>
        <dbReference type="SAM" id="MobiDB-lite"/>
    </source>
</evidence>
<dbReference type="PROSITE" id="PS50865">
    <property type="entry name" value="ZF_MYND_2"/>
    <property type="match status" value="1"/>
</dbReference>
<dbReference type="VEuPathDB" id="CryptoDB:Cvel_952"/>
<keyword evidence="3" id="KW-0862">Zinc</keyword>
<accession>A0A0G4HDF7</accession>
<dbReference type="SUPFAM" id="SSF144232">
    <property type="entry name" value="HIT/MYND zinc finger-like"/>
    <property type="match status" value="1"/>
</dbReference>
<reference evidence="7" key="1">
    <citation type="submission" date="2014-11" db="EMBL/GenBank/DDBJ databases">
        <authorList>
            <person name="Otto D Thomas"/>
            <person name="Naeem Raeece"/>
        </authorList>
    </citation>
    <scope>NUCLEOTIDE SEQUENCE</scope>
</reference>
<dbReference type="EMBL" id="CDMZ01002312">
    <property type="protein sequence ID" value="CEM41812.1"/>
    <property type="molecule type" value="Genomic_DNA"/>
</dbReference>
<evidence type="ECO:0000256" key="2">
    <source>
        <dbReference type="ARBA" id="ARBA00022771"/>
    </source>
</evidence>
<dbReference type="Gene3D" id="6.10.140.2220">
    <property type="match status" value="1"/>
</dbReference>
<dbReference type="SUPFAM" id="SSF159941">
    <property type="entry name" value="MM3350-like"/>
    <property type="match status" value="1"/>
</dbReference>
<evidence type="ECO:0000256" key="4">
    <source>
        <dbReference type="PROSITE-ProRule" id="PRU00134"/>
    </source>
</evidence>
<dbReference type="Pfam" id="PF07929">
    <property type="entry name" value="PRiA4_ORF3"/>
    <property type="match status" value="1"/>
</dbReference>
<sequence length="439" mass="49494">MRQCPFWDDQGEYLDPRADDVPDDLCQRIMMNEFTKFGMFEETEKRCKTLLQKVKRQRNQELAGKRFRVRVQLQRIVPVVSRTFSVSASLSLSEFHAKAIVPGFGWASVGTHSYLFKAVPFDNKAGGRKGLGPDGMPHMGVCFGPKSGDPGMAHDMMHADMMGLDDLVDAREVLLADILQKEGGKAFYVYDLGDFFSFDLHLETIEDQSQADAPSVELLLGSGACPPEDCGGLSEYARSLQKIQERKRGWQEVLQRFNHATNYSALHRKNGFFFSHTAFDLDRAKESMKAAVDPAGYRAMTKKMMKEGRVGDLPFSADCSCMLCKRQAGEVMGRDQRGPMGIPMLIRGLPSEDPDTRQMQNTDAGKGEYRGAKDGLRCCAYCLDRECPRNPTWKFKQCSRCQKVFYCSRECQKKDWSSRHKQQCKQPEQEEGQTGGGAQ</sequence>
<dbReference type="AlphaFoldDB" id="A0A0G4HDF7"/>
<gene>
    <name evidence="7" type="ORF">Cvel_952</name>
</gene>
<proteinExistence type="predicted"/>
<name>A0A0G4HDF7_9ALVE</name>
<dbReference type="GO" id="GO:0008270">
    <property type="term" value="F:zinc ion binding"/>
    <property type="evidence" value="ECO:0007669"/>
    <property type="project" value="UniProtKB-KW"/>
</dbReference>
<keyword evidence="1" id="KW-0479">Metal-binding</keyword>